<keyword evidence="5 15" id="KW-0028">Amino-acid biosynthesis</keyword>
<dbReference type="GO" id="GO:0005829">
    <property type="term" value="C:cytosol"/>
    <property type="evidence" value="ECO:0007669"/>
    <property type="project" value="TreeGrafter"/>
</dbReference>
<feature type="domain" description="ACT" evidence="16">
    <location>
        <begin position="345"/>
        <end position="408"/>
    </location>
</feature>
<evidence type="ECO:0000313" key="17">
    <source>
        <dbReference type="EMBL" id="MBK1876297.1"/>
    </source>
</evidence>
<dbReference type="CDD" id="cd04913">
    <property type="entry name" value="ACT_AKii-LysC-BS-like_1"/>
    <property type="match status" value="1"/>
</dbReference>
<dbReference type="PANTHER" id="PTHR21499:SF3">
    <property type="entry name" value="ASPARTOKINASE"/>
    <property type="match status" value="1"/>
</dbReference>
<name>A0A934RXR3_9BACT</name>
<keyword evidence="18" id="KW-1185">Reference proteome</keyword>
<evidence type="ECO:0000259" key="16">
    <source>
        <dbReference type="PROSITE" id="PS51671"/>
    </source>
</evidence>
<dbReference type="CDD" id="cd04936">
    <property type="entry name" value="ACT_AKii-LysC-BS-like_2"/>
    <property type="match status" value="1"/>
</dbReference>
<evidence type="ECO:0000256" key="8">
    <source>
        <dbReference type="ARBA" id="ARBA00022741"/>
    </source>
</evidence>
<dbReference type="InterPro" id="IPR001341">
    <property type="entry name" value="Asp_kinase"/>
</dbReference>
<comment type="pathway">
    <text evidence="2 15">Amino-acid biosynthesis; L-methionine biosynthesis via de novo pathway; L-homoserine from L-aspartate: step 1/3.</text>
</comment>
<dbReference type="NCBIfam" id="TIGR00657">
    <property type="entry name" value="asp_kinases"/>
    <property type="match status" value="1"/>
</dbReference>
<dbReference type="InterPro" id="IPR005260">
    <property type="entry name" value="Asp_kin_monofn"/>
</dbReference>
<dbReference type="InterPro" id="IPR002912">
    <property type="entry name" value="ACT_dom"/>
</dbReference>
<feature type="binding site" evidence="13">
    <location>
        <position position="74"/>
    </location>
    <ligand>
        <name>substrate</name>
    </ligand>
</feature>
<evidence type="ECO:0000256" key="13">
    <source>
        <dbReference type="PIRSR" id="PIRSR000726-1"/>
    </source>
</evidence>
<keyword evidence="6 14" id="KW-0808">Transferase</keyword>
<feature type="binding site" evidence="13">
    <location>
        <position position="184"/>
    </location>
    <ligand>
        <name>ATP</name>
        <dbReference type="ChEBI" id="CHEBI:30616"/>
    </ligand>
</feature>
<feature type="binding site" evidence="13">
    <location>
        <begin position="173"/>
        <end position="174"/>
    </location>
    <ligand>
        <name>ATP</name>
        <dbReference type="ChEBI" id="CHEBI:30616"/>
    </ligand>
</feature>
<dbReference type="Proteomes" id="UP000617628">
    <property type="component" value="Unassembled WGS sequence"/>
</dbReference>
<reference evidence="17" key="1">
    <citation type="submission" date="2021-01" db="EMBL/GenBank/DDBJ databases">
        <title>Modified the classification status of verrucomicrobia.</title>
        <authorList>
            <person name="Feng X."/>
        </authorList>
    </citation>
    <scope>NUCLEOTIDE SEQUENCE</scope>
    <source>
        <strain evidence="17">KCTC 13126</strain>
    </source>
</reference>
<dbReference type="InterPro" id="IPR018042">
    <property type="entry name" value="Aspartate_kinase_CS"/>
</dbReference>
<dbReference type="Pfam" id="PF00696">
    <property type="entry name" value="AA_kinase"/>
    <property type="match status" value="1"/>
</dbReference>
<dbReference type="GO" id="GO:0004072">
    <property type="term" value="F:aspartate kinase activity"/>
    <property type="evidence" value="ECO:0007669"/>
    <property type="project" value="UniProtKB-EC"/>
</dbReference>
<keyword evidence="8 13" id="KW-0547">Nucleotide-binding</keyword>
<evidence type="ECO:0000256" key="14">
    <source>
        <dbReference type="RuleBase" id="RU003448"/>
    </source>
</evidence>
<comment type="pathway">
    <text evidence="1 15">Amino-acid biosynthesis; L-lysine biosynthesis via DAP pathway; (S)-tetrahydrodipicolinate from L-aspartate: step 1/4.</text>
</comment>
<feature type="binding site" evidence="13">
    <location>
        <begin position="209"/>
        <end position="210"/>
    </location>
    <ligand>
        <name>ATP</name>
        <dbReference type="ChEBI" id="CHEBI:30616"/>
    </ligand>
</feature>
<dbReference type="GO" id="GO:0005524">
    <property type="term" value="F:ATP binding"/>
    <property type="evidence" value="ECO:0007669"/>
    <property type="project" value="UniProtKB-KW"/>
</dbReference>
<dbReference type="NCBIfam" id="NF005154">
    <property type="entry name" value="PRK06635.1-2"/>
    <property type="match status" value="1"/>
</dbReference>
<dbReference type="GO" id="GO:0009089">
    <property type="term" value="P:lysine biosynthetic process via diaminopimelate"/>
    <property type="evidence" value="ECO:0007669"/>
    <property type="project" value="InterPro"/>
</dbReference>
<keyword evidence="10 13" id="KW-0067">ATP-binding</keyword>
<evidence type="ECO:0000256" key="15">
    <source>
        <dbReference type="RuleBase" id="RU004249"/>
    </source>
</evidence>
<dbReference type="NCBIfam" id="NF005155">
    <property type="entry name" value="PRK06635.1-4"/>
    <property type="match status" value="1"/>
</dbReference>
<dbReference type="SUPFAM" id="SSF53633">
    <property type="entry name" value="Carbamate kinase-like"/>
    <property type="match status" value="1"/>
</dbReference>
<dbReference type="GO" id="GO:0009090">
    <property type="term" value="P:homoserine biosynthetic process"/>
    <property type="evidence" value="ECO:0007669"/>
    <property type="project" value="TreeGrafter"/>
</dbReference>
<dbReference type="EMBL" id="JAENIL010000008">
    <property type="protein sequence ID" value="MBK1876297.1"/>
    <property type="molecule type" value="Genomic_DNA"/>
</dbReference>
<dbReference type="FunFam" id="3.30.2130.10:FF:000001">
    <property type="entry name" value="Bifunctional aspartokinase/homoserine dehydrogenase"/>
    <property type="match status" value="1"/>
</dbReference>
<dbReference type="NCBIfam" id="TIGR00656">
    <property type="entry name" value="asp_kin_monofn"/>
    <property type="match status" value="1"/>
</dbReference>
<feature type="binding site" evidence="13">
    <location>
        <position position="179"/>
    </location>
    <ligand>
        <name>ATP</name>
        <dbReference type="ChEBI" id="CHEBI:30616"/>
    </ligand>
</feature>
<dbReference type="SUPFAM" id="SSF55021">
    <property type="entry name" value="ACT-like"/>
    <property type="match status" value="2"/>
</dbReference>
<evidence type="ECO:0000256" key="12">
    <source>
        <dbReference type="ARBA" id="ARBA00047872"/>
    </source>
</evidence>
<evidence type="ECO:0000256" key="9">
    <source>
        <dbReference type="ARBA" id="ARBA00022777"/>
    </source>
</evidence>
<dbReference type="AlphaFoldDB" id="A0A934RXR3"/>
<dbReference type="InterPro" id="IPR054352">
    <property type="entry name" value="ACT_Aspartokinase"/>
</dbReference>
<evidence type="ECO:0000256" key="6">
    <source>
        <dbReference type="ARBA" id="ARBA00022679"/>
    </source>
</evidence>
<comment type="similarity">
    <text evidence="4 14">Belongs to the aspartokinase family.</text>
</comment>
<evidence type="ECO:0000313" key="18">
    <source>
        <dbReference type="Proteomes" id="UP000617628"/>
    </source>
</evidence>
<evidence type="ECO:0000256" key="5">
    <source>
        <dbReference type="ARBA" id="ARBA00022605"/>
    </source>
</evidence>
<dbReference type="InterPro" id="IPR041740">
    <property type="entry name" value="AKii-LysC-BS"/>
</dbReference>
<proteinExistence type="inferred from homology"/>
<dbReference type="PROSITE" id="PS51671">
    <property type="entry name" value="ACT"/>
    <property type="match status" value="2"/>
</dbReference>
<dbReference type="PROSITE" id="PS00324">
    <property type="entry name" value="ASPARTOKINASE"/>
    <property type="match status" value="1"/>
</dbReference>
<evidence type="ECO:0000256" key="3">
    <source>
        <dbReference type="ARBA" id="ARBA00005139"/>
    </source>
</evidence>
<evidence type="ECO:0000256" key="1">
    <source>
        <dbReference type="ARBA" id="ARBA00004766"/>
    </source>
</evidence>
<dbReference type="FunFam" id="3.40.1160.10:FF:000002">
    <property type="entry name" value="Aspartokinase"/>
    <property type="match status" value="1"/>
</dbReference>
<dbReference type="InterPro" id="IPR036393">
    <property type="entry name" value="AceGlu_kinase-like_sf"/>
</dbReference>
<evidence type="ECO:0000256" key="2">
    <source>
        <dbReference type="ARBA" id="ARBA00004986"/>
    </source>
</evidence>
<feature type="binding site" evidence="13">
    <location>
        <position position="47"/>
    </location>
    <ligand>
        <name>substrate</name>
    </ligand>
</feature>
<dbReference type="PIRSF" id="PIRSF000726">
    <property type="entry name" value="Asp_kin"/>
    <property type="match status" value="1"/>
</dbReference>
<evidence type="ECO:0000256" key="11">
    <source>
        <dbReference type="ARBA" id="ARBA00023154"/>
    </source>
</evidence>
<comment type="catalytic activity">
    <reaction evidence="12 14">
        <text>L-aspartate + ATP = 4-phospho-L-aspartate + ADP</text>
        <dbReference type="Rhea" id="RHEA:23776"/>
        <dbReference type="ChEBI" id="CHEBI:29991"/>
        <dbReference type="ChEBI" id="CHEBI:30616"/>
        <dbReference type="ChEBI" id="CHEBI:57535"/>
        <dbReference type="ChEBI" id="CHEBI:456216"/>
        <dbReference type="EC" id="2.7.2.4"/>
    </reaction>
</comment>
<feature type="binding site" evidence="13">
    <location>
        <begin position="7"/>
        <end position="10"/>
    </location>
    <ligand>
        <name>ATP</name>
        <dbReference type="ChEBI" id="CHEBI:30616"/>
    </ligand>
</feature>
<dbReference type="Pfam" id="PF22468">
    <property type="entry name" value="ACT_9"/>
    <property type="match status" value="2"/>
</dbReference>
<sequence>MARIVKKFGGTSVGDVDRIKNVANIIKEDVEKGHQVAVVVSARSGVTNELIARAKAINEQPDEREMDVLLAVGEQETIALTAMALHALDIEAISMTGAQAGIKTDPAHTRARIKSMNCEKIVTHLEKGSVVIVAGFQGVNDEGTTTTLGRGGSDLSAIALASGLNADLCQIYTDVDGVYTADPRIVPNASKIQEISYEEMLEMASLGTKVMQARSVEFANKYNVVFEVRSSFDTSIPGTIVKQEVSSMEDVVVRGVALDRNQAKIMVSNIPDKPGSAAQIFEVLGSSNVVVDMIVQNIGRNGVANMTFTVPRDDSQRALDAVEKVLNELGGGEVSVFGDIVKLSVVGIGMRSHSGVASQLFAALANAKSNIQIISTSEIKISVVIDEEGADEAVRLVHTAFGLDKSEG</sequence>
<keyword evidence="9 14" id="KW-0418">Kinase</keyword>
<keyword evidence="7" id="KW-0677">Repeat</keyword>
<evidence type="ECO:0000256" key="7">
    <source>
        <dbReference type="ARBA" id="ARBA00022737"/>
    </source>
</evidence>
<dbReference type="PANTHER" id="PTHR21499">
    <property type="entry name" value="ASPARTATE KINASE"/>
    <property type="match status" value="1"/>
</dbReference>
<evidence type="ECO:0000256" key="10">
    <source>
        <dbReference type="ARBA" id="ARBA00022840"/>
    </source>
</evidence>
<organism evidence="17 18">
    <name type="scientific">Pelagicoccus mobilis</name>
    <dbReference type="NCBI Taxonomy" id="415221"/>
    <lineage>
        <taxon>Bacteria</taxon>
        <taxon>Pseudomonadati</taxon>
        <taxon>Verrucomicrobiota</taxon>
        <taxon>Opitutia</taxon>
        <taxon>Puniceicoccales</taxon>
        <taxon>Pelagicoccaceae</taxon>
        <taxon>Pelagicoccus</taxon>
    </lineage>
</organism>
<comment type="caution">
    <text evidence="17">The sequence shown here is derived from an EMBL/GenBank/DDBJ whole genome shotgun (WGS) entry which is preliminary data.</text>
</comment>
<dbReference type="EC" id="2.7.2.4" evidence="14"/>
<feature type="domain" description="ACT" evidence="16">
    <location>
        <begin position="265"/>
        <end position="341"/>
    </location>
</feature>
<keyword evidence="11" id="KW-0457">Lysine biosynthesis</keyword>
<dbReference type="Gene3D" id="3.30.2130.10">
    <property type="entry name" value="VC0802-like"/>
    <property type="match status" value="1"/>
</dbReference>
<evidence type="ECO:0000256" key="4">
    <source>
        <dbReference type="ARBA" id="ARBA00010122"/>
    </source>
</evidence>
<dbReference type="InterPro" id="IPR001048">
    <property type="entry name" value="Asp/Glu/Uridylate_kinase"/>
</dbReference>
<dbReference type="CDD" id="cd04261">
    <property type="entry name" value="AAK_AKii-LysC-BS"/>
    <property type="match status" value="1"/>
</dbReference>
<accession>A0A934RXR3</accession>
<dbReference type="RefSeq" id="WP_200354514.1">
    <property type="nucleotide sequence ID" value="NZ_JAENIL010000008.1"/>
</dbReference>
<protein>
    <recommendedName>
        <fullName evidence="14">Aspartokinase</fullName>
        <ecNumber evidence="14">2.7.2.4</ecNumber>
    </recommendedName>
</protein>
<dbReference type="InterPro" id="IPR045865">
    <property type="entry name" value="ACT-like_dom_sf"/>
</dbReference>
<dbReference type="Gene3D" id="3.40.1160.10">
    <property type="entry name" value="Acetylglutamate kinase-like"/>
    <property type="match status" value="1"/>
</dbReference>
<comment type="pathway">
    <text evidence="3 15">Amino-acid biosynthesis; L-threonine biosynthesis; L-threonine from L-aspartate: step 1/5.</text>
</comment>
<gene>
    <name evidence="17" type="ORF">JIN87_05420</name>
</gene>